<protein>
    <submittedName>
        <fullName evidence="2">Uncharacterized protein</fullName>
    </submittedName>
</protein>
<feature type="non-terminal residue" evidence="2">
    <location>
        <position position="1"/>
    </location>
</feature>
<reference evidence="2" key="2">
    <citation type="journal article" date="2023" name="BMC Genomics">
        <title>Pest status, molecular evolution, and epigenetic factors derived from the genome assembly of Frankliniella fusca, a thysanopteran phytovirus vector.</title>
        <authorList>
            <person name="Catto M.A."/>
            <person name="Labadie P.E."/>
            <person name="Jacobson A.L."/>
            <person name="Kennedy G.G."/>
            <person name="Srinivasan R."/>
            <person name="Hunt B.G."/>
        </authorList>
    </citation>
    <scope>NUCLEOTIDE SEQUENCE</scope>
    <source>
        <strain evidence="2">PL_HMW_Pooled</strain>
    </source>
</reference>
<gene>
    <name evidence="2" type="ORF">KUF71_017191</name>
</gene>
<sequence length="76" mass="8645">MEHFGRKLVGGQDTGARGARGWIGHSNYWIWETKRLASFSSTLDGSKSSCCRGWGTSGTFWETRKVRFRSVQVREC</sequence>
<proteinExistence type="predicted"/>
<keyword evidence="3" id="KW-1185">Reference proteome</keyword>
<comment type="caution">
    <text evidence="2">The sequence shown here is derived from an EMBL/GenBank/DDBJ whole genome shotgun (WGS) entry which is preliminary data.</text>
</comment>
<name>A0AAE1LUY2_9NEOP</name>
<dbReference type="Proteomes" id="UP001219518">
    <property type="component" value="Unassembled WGS sequence"/>
</dbReference>
<reference evidence="2" key="1">
    <citation type="submission" date="2021-07" db="EMBL/GenBank/DDBJ databases">
        <authorList>
            <person name="Catto M.A."/>
            <person name="Jacobson A."/>
            <person name="Kennedy G."/>
            <person name="Labadie P."/>
            <person name="Hunt B.G."/>
            <person name="Srinivasan R."/>
        </authorList>
    </citation>
    <scope>NUCLEOTIDE SEQUENCE</scope>
    <source>
        <strain evidence="2">PL_HMW_Pooled</strain>
        <tissue evidence="2">Head</tissue>
    </source>
</reference>
<feature type="region of interest" description="Disordered" evidence="1">
    <location>
        <begin position="1"/>
        <end position="20"/>
    </location>
</feature>
<dbReference type="EMBL" id="JAHWGI010001442">
    <property type="protein sequence ID" value="KAK3933003.1"/>
    <property type="molecule type" value="Genomic_DNA"/>
</dbReference>
<dbReference type="AlphaFoldDB" id="A0AAE1LUY2"/>
<accession>A0AAE1LUY2</accession>
<evidence type="ECO:0000313" key="3">
    <source>
        <dbReference type="Proteomes" id="UP001219518"/>
    </source>
</evidence>
<evidence type="ECO:0000313" key="2">
    <source>
        <dbReference type="EMBL" id="KAK3933003.1"/>
    </source>
</evidence>
<evidence type="ECO:0000256" key="1">
    <source>
        <dbReference type="SAM" id="MobiDB-lite"/>
    </source>
</evidence>
<organism evidence="2 3">
    <name type="scientific">Frankliniella fusca</name>
    <dbReference type="NCBI Taxonomy" id="407009"/>
    <lineage>
        <taxon>Eukaryota</taxon>
        <taxon>Metazoa</taxon>
        <taxon>Ecdysozoa</taxon>
        <taxon>Arthropoda</taxon>
        <taxon>Hexapoda</taxon>
        <taxon>Insecta</taxon>
        <taxon>Pterygota</taxon>
        <taxon>Neoptera</taxon>
        <taxon>Paraneoptera</taxon>
        <taxon>Thysanoptera</taxon>
        <taxon>Terebrantia</taxon>
        <taxon>Thripoidea</taxon>
        <taxon>Thripidae</taxon>
        <taxon>Frankliniella</taxon>
    </lineage>
</organism>